<dbReference type="Gene3D" id="3.30.70.330">
    <property type="match status" value="1"/>
</dbReference>
<dbReference type="Pfam" id="PF25399">
    <property type="entry name" value="DeaD_dimer"/>
    <property type="match status" value="1"/>
</dbReference>
<comment type="catalytic activity">
    <reaction evidence="8">
        <text>ATP + H2O = ADP + phosphate + H(+)</text>
        <dbReference type="Rhea" id="RHEA:13065"/>
        <dbReference type="ChEBI" id="CHEBI:15377"/>
        <dbReference type="ChEBI" id="CHEBI:15378"/>
        <dbReference type="ChEBI" id="CHEBI:30616"/>
        <dbReference type="ChEBI" id="CHEBI:43474"/>
        <dbReference type="ChEBI" id="CHEBI:456216"/>
        <dbReference type="EC" id="3.6.4.13"/>
    </reaction>
</comment>
<keyword evidence="6 8" id="KW-0694">RNA-binding</keyword>
<dbReference type="CDD" id="cd12499">
    <property type="entry name" value="RRM_EcCsdA_like"/>
    <property type="match status" value="1"/>
</dbReference>
<feature type="region of interest" description="Disordered" evidence="10">
    <location>
        <begin position="568"/>
        <end position="651"/>
    </location>
</feature>
<feature type="domain" description="Helicase ATP-binding" evidence="11">
    <location>
        <begin position="38"/>
        <end position="209"/>
    </location>
</feature>
<dbReference type="PANTHER" id="PTHR47963:SF8">
    <property type="entry name" value="ATP-DEPENDENT RNA HELICASE DEAD"/>
    <property type="match status" value="1"/>
</dbReference>
<dbReference type="InterPro" id="IPR044742">
    <property type="entry name" value="DEAD/DEAH_RhlB"/>
</dbReference>
<keyword evidence="1 8" id="KW-0963">Cytoplasm</keyword>
<dbReference type="InterPro" id="IPR027417">
    <property type="entry name" value="P-loop_NTPase"/>
</dbReference>
<dbReference type="PANTHER" id="PTHR47963">
    <property type="entry name" value="DEAD-BOX ATP-DEPENDENT RNA HELICASE 47, MITOCHONDRIAL"/>
    <property type="match status" value="1"/>
</dbReference>
<dbReference type="Pfam" id="PF03880">
    <property type="entry name" value="DbpA"/>
    <property type="match status" value="1"/>
</dbReference>
<comment type="function">
    <text evidence="8">DEAD-box RNA helicase involved in various cellular processes at low temperature, including ribosome biogenesis, mRNA degradation and translation initiation.</text>
</comment>
<keyword evidence="2 8" id="KW-0547">Nucleotide-binding</keyword>
<dbReference type="Pfam" id="PF00271">
    <property type="entry name" value="Helicase_C"/>
    <property type="match status" value="1"/>
</dbReference>
<feature type="domain" description="DEAD-box RNA helicase Q" evidence="13">
    <location>
        <begin position="7"/>
        <end position="35"/>
    </location>
</feature>
<dbReference type="Proteomes" id="UP001220225">
    <property type="component" value="Unassembled WGS sequence"/>
</dbReference>
<dbReference type="Pfam" id="PF00270">
    <property type="entry name" value="DEAD"/>
    <property type="match status" value="1"/>
</dbReference>
<comment type="caution">
    <text evidence="14">The sequence shown here is derived from an EMBL/GenBank/DDBJ whole genome shotgun (WGS) entry which is preliminary data.</text>
</comment>
<dbReference type="InterPro" id="IPR028618">
    <property type="entry name" value="DEAD_helicase_DeaD"/>
</dbReference>
<keyword evidence="5 8" id="KW-0067">ATP-binding</keyword>
<dbReference type="Gene3D" id="3.40.50.300">
    <property type="entry name" value="P-loop containing nucleotide triphosphate hydrolases"/>
    <property type="match status" value="2"/>
</dbReference>
<comment type="subcellular location">
    <subcellularLocation>
        <location evidence="8">Cytoplasm</location>
    </subcellularLocation>
</comment>
<keyword evidence="15" id="KW-1185">Reference proteome</keyword>
<evidence type="ECO:0000259" key="13">
    <source>
        <dbReference type="PROSITE" id="PS51195"/>
    </source>
</evidence>
<feature type="compositionally biased region" description="Gly residues" evidence="10">
    <location>
        <begin position="583"/>
        <end position="600"/>
    </location>
</feature>
<evidence type="ECO:0000256" key="5">
    <source>
        <dbReference type="ARBA" id="ARBA00022840"/>
    </source>
</evidence>
<dbReference type="EMBL" id="JAQRFN010000009">
    <property type="protein sequence ID" value="MDC9597020.1"/>
    <property type="molecule type" value="Genomic_DNA"/>
</dbReference>
<evidence type="ECO:0000256" key="6">
    <source>
        <dbReference type="ARBA" id="ARBA00022884"/>
    </source>
</evidence>
<dbReference type="GO" id="GO:0016787">
    <property type="term" value="F:hydrolase activity"/>
    <property type="evidence" value="ECO:0007669"/>
    <property type="project" value="UniProtKB-KW"/>
</dbReference>
<dbReference type="InterPro" id="IPR057325">
    <property type="entry name" value="DeaD_dimer"/>
</dbReference>
<feature type="short sequence motif" description="Q motif" evidence="9">
    <location>
        <begin position="7"/>
        <end position="35"/>
    </location>
</feature>
<evidence type="ECO:0000256" key="8">
    <source>
        <dbReference type="HAMAP-Rule" id="MF_00964"/>
    </source>
</evidence>
<gene>
    <name evidence="8" type="primary">deaD</name>
    <name evidence="8" type="synonym">csdA</name>
    <name evidence="14" type="ORF">PSI14_09095</name>
</gene>
<accession>A0ABT5LVI2</accession>
<keyword evidence="4 8" id="KW-0347">Helicase</keyword>
<evidence type="ECO:0000256" key="2">
    <source>
        <dbReference type="ARBA" id="ARBA00022741"/>
    </source>
</evidence>
<feature type="region of interest" description="Disordered" evidence="10">
    <location>
        <begin position="436"/>
        <end position="487"/>
    </location>
</feature>
<dbReference type="PROSITE" id="PS51192">
    <property type="entry name" value="HELICASE_ATP_BIND_1"/>
    <property type="match status" value="1"/>
</dbReference>
<dbReference type="InterPro" id="IPR012677">
    <property type="entry name" value="Nucleotide-bd_a/b_plait_sf"/>
</dbReference>
<evidence type="ECO:0000313" key="15">
    <source>
        <dbReference type="Proteomes" id="UP001220225"/>
    </source>
</evidence>
<dbReference type="PROSITE" id="PS00039">
    <property type="entry name" value="DEAD_ATP_HELICASE"/>
    <property type="match status" value="1"/>
</dbReference>
<dbReference type="InterPro" id="IPR000629">
    <property type="entry name" value="RNA-helicase_DEAD-box_CS"/>
</dbReference>
<feature type="compositionally biased region" description="Basic residues" evidence="10">
    <location>
        <begin position="642"/>
        <end position="651"/>
    </location>
</feature>
<dbReference type="EC" id="3.6.4.13" evidence="8"/>
<evidence type="ECO:0000259" key="12">
    <source>
        <dbReference type="PROSITE" id="PS51194"/>
    </source>
</evidence>
<evidence type="ECO:0000256" key="4">
    <source>
        <dbReference type="ARBA" id="ARBA00022806"/>
    </source>
</evidence>
<dbReference type="InterPro" id="IPR034415">
    <property type="entry name" value="CsdA_RRM"/>
</dbReference>
<evidence type="ECO:0000256" key="9">
    <source>
        <dbReference type="PROSITE-ProRule" id="PRU00552"/>
    </source>
</evidence>
<dbReference type="SMART" id="SM00487">
    <property type="entry name" value="DEXDc"/>
    <property type="match status" value="1"/>
</dbReference>
<dbReference type="InterPro" id="IPR005580">
    <property type="entry name" value="DbpA/CsdA_RNA-bd_dom"/>
</dbReference>
<dbReference type="NCBIfam" id="NF008642">
    <property type="entry name" value="PRK11634.1"/>
    <property type="match status" value="1"/>
</dbReference>
<evidence type="ECO:0000256" key="3">
    <source>
        <dbReference type="ARBA" id="ARBA00022801"/>
    </source>
</evidence>
<sequence>MTTETEISFADLGLSAPILSALEGLGYEKPSPIQQQCIPHLLNGCDVLGMAQTGSGKTAAFSLPLLHNIDAELKAPQILVLAPTRELAVQVAEACSEFSKHMRNVNVVALYGGQRYDVQLRALRQGPQVVVGTPGRLLDHLKRGTLDLSNLKGLVLDEADEMLRMGFIEDVENIMSQIPAEHQTALFSATMPEAIRRITRRFMNNPQEVRIQSNVTNRPDISQSYWSVYGVRKNEALVRFLEAEDFDAAIIFVRTKNATLEVAETLERNGYNSAALNGDMNQALREQTLERLKNGRLDILIATDVAARGLDVERISLVVNYDIPMDAESYVHRIGRTGRAGRAGRALLFVENRERRLLRNIERTMKLTIPEVELPNAELLGQRRLEKFAANVQQQLESSDLDQYRALLSKLGTGDELDMETLAAALLKMAQGERPLILPPDPVRRPRREFNDRDDRRRNGSSFGERDRGDRSDRGDKADRGDRPRRERRDVGDMELYRIDVGRDDGVEVRHIVGAIANEGDISSRYIGNIKLFATHSTIELPKGMPGELLSHFTRTRILNKPLNMQLLGDAQPFERRERRGGGRNGNGSNGGNGGNGGNGPRRDREGFGNNGGRRFNSERRGGGERSSFRGRSNDDSNGGASRRRQSSGNV</sequence>
<evidence type="ECO:0000256" key="7">
    <source>
        <dbReference type="ARBA" id="ARBA00023016"/>
    </source>
</evidence>
<dbReference type="CDD" id="cd00268">
    <property type="entry name" value="DEADc"/>
    <property type="match status" value="1"/>
</dbReference>
<dbReference type="GO" id="GO:0003724">
    <property type="term" value="F:RNA helicase activity"/>
    <property type="evidence" value="ECO:0007669"/>
    <property type="project" value="UniProtKB-EC"/>
</dbReference>
<dbReference type="InterPro" id="IPR050547">
    <property type="entry name" value="DEAD_box_RNA_helicases"/>
</dbReference>
<dbReference type="InterPro" id="IPR014001">
    <property type="entry name" value="Helicase_ATP-bd"/>
</dbReference>
<name>A0ABT5LVI2_9GAMM</name>
<proteinExistence type="inferred from homology"/>
<protein>
    <recommendedName>
        <fullName evidence="8">ATP-dependent RNA helicase DeaD</fullName>
        <ecNumber evidence="8">3.6.4.13</ecNumber>
    </recommendedName>
    <alternativeName>
        <fullName evidence="8">Cold-shock DEAD box protein A</fullName>
    </alternativeName>
</protein>
<dbReference type="PROSITE" id="PS51194">
    <property type="entry name" value="HELICASE_CTER"/>
    <property type="match status" value="1"/>
</dbReference>
<feature type="compositionally biased region" description="Basic and acidic residues" evidence="10">
    <location>
        <begin position="442"/>
        <end position="487"/>
    </location>
</feature>
<evidence type="ECO:0000313" key="14">
    <source>
        <dbReference type="EMBL" id="MDC9597020.1"/>
    </source>
</evidence>
<dbReference type="RefSeq" id="WP_273575605.1">
    <property type="nucleotide sequence ID" value="NZ_JAQRFN010000009.1"/>
</dbReference>
<keyword evidence="3 8" id="KW-0378">Hydrolase</keyword>
<dbReference type="SUPFAM" id="SSF52540">
    <property type="entry name" value="P-loop containing nucleoside triphosphate hydrolases"/>
    <property type="match status" value="1"/>
</dbReference>
<evidence type="ECO:0000256" key="1">
    <source>
        <dbReference type="ARBA" id="ARBA00022490"/>
    </source>
</evidence>
<dbReference type="HAMAP" id="MF_00964">
    <property type="entry name" value="DEAD_helicase_DeaD"/>
    <property type="match status" value="1"/>
</dbReference>
<organism evidence="14 15">
    <name type="scientific">Xenorhabdus anantnagensis</name>
    <dbReference type="NCBI Taxonomy" id="3025875"/>
    <lineage>
        <taxon>Bacteria</taxon>
        <taxon>Pseudomonadati</taxon>
        <taxon>Pseudomonadota</taxon>
        <taxon>Gammaproteobacteria</taxon>
        <taxon>Enterobacterales</taxon>
        <taxon>Morganellaceae</taxon>
        <taxon>Xenorhabdus</taxon>
    </lineage>
</organism>
<keyword evidence="7 8" id="KW-0346">Stress response</keyword>
<feature type="compositionally biased region" description="Basic and acidic residues" evidence="10">
    <location>
        <begin position="616"/>
        <end position="635"/>
    </location>
</feature>
<dbReference type="InterPro" id="IPR014014">
    <property type="entry name" value="RNA_helicase_DEAD_Q_motif"/>
</dbReference>
<reference evidence="14 15" key="1">
    <citation type="submission" date="2023-02" db="EMBL/GenBank/DDBJ databases">
        <title>Entomopathogenic bacteria.</title>
        <authorList>
            <person name="Machado R.A."/>
        </authorList>
    </citation>
    <scope>NUCLEOTIDE SEQUENCE [LARGE SCALE GENOMIC DNA]</scope>
    <source>
        <strain evidence="14 15">XENO-2</strain>
    </source>
</reference>
<dbReference type="InterPro" id="IPR001650">
    <property type="entry name" value="Helicase_C-like"/>
</dbReference>
<dbReference type="InterPro" id="IPR011545">
    <property type="entry name" value="DEAD/DEAH_box_helicase_dom"/>
</dbReference>
<dbReference type="SMART" id="SM00490">
    <property type="entry name" value="HELICc"/>
    <property type="match status" value="1"/>
</dbReference>
<evidence type="ECO:0000256" key="10">
    <source>
        <dbReference type="SAM" id="MobiDB-lite"/>
    </source>
</evidence>
<comment type="similarity">
    <text evidence="8">Belongs to the DEAD box helicase family. DeaD/CsdA subfamily.</text>
</comment>
<evidence type="ECO:0000259" key="11">
    <source>
        <dbReference type="PROSITE" id="PS51192"/>
    </source>
</evidence>
<dbReference type="PROSITE" id="PS51195">
    <property type="entry name" value="Q_MOTIF"/>
    <property type="match status" value="1"/>
</dbReference>
<feature type="domain" description="Helicase C-terminal" evidence="12">
    <location>
        <begin position="233"/>
        <end position="380"/>
    </location>
</feature>
<dbReference type="CDD" id="cd18787">
    <property type="entry name" value="SF2_C_DEAD"/>
    <property type="match status" value="1"/>
</dbReference>